<dbReference type="InterPro" id="IPR000215">
    <property type="entry name" value="Serpin_fam"/>
</dbReference>
<evidence type="ECO:0000256" key="1">
    <source>
        <dbReference type="RuleBase" id="RU000411"/>
    </source>
</evidence>
<sequence length="479" mass="53412">MRLYSRGTMSSRKILILAIALPTLAAVVYSVKYSGKTCGGENANVKEYRCPRLYECTLESTKPNATGVCRFLPNGLRLWTGPVRGNEVVTNPPQKDPTVEYDIQTKKAQRLAFTQNKFGFELLKNAVFSDQTNTQNIILSPTSMGLAFDILFNGANASTKDQLANVLQISGFSLYDLNESAKFLTARLNTDTPGISSNLTNSIWIKNGVSLNELLLKDAQANYNAYITNLDFSSPQASKTINDWVFGNTTGKIVGVVPEQIDPETASIIINTAYFNGVWKYKFEATKIENRDFYKQNGTKTPVLGMKMERNNFQYFENELFQAVKLPYGADQKYSMVVLLPKELGVNTLLGKFDILTWQAWINSFKEKNGTLYLPKFKLEYSGKMKPILKSMGLVLPFDAEKADFSKLSADGSSKDFYVSDVIHKTYIDVNEEGTEATAVTVIDAGVVPFVMDVNKPFFFAIINEETQANLFVGIVRGL</sequence>
<dbReference type="EMBL" id="PEYU01000012">
    <property type="protein sequence ID" value="PIS22697.1"/>
    <property type="molecule type" value="Genomic_DNA"/>
</dbReference>
<name>A0A2H0XCN1_UNCKA</name>
<comment type="caution">
    <text evidence="3">The sequence shown here is derived from an EMBL/GenBank/DDBJ whole genome shotgun (WGS) entry which is preliminary data.</text>
</comment>
<dbReference type="Proteomes" id="UP000231252">
    <property type="component" value="Unassembled WGS sequence"/>
</dbReference>
<accession>A0A2H0XCN1</accession>
<evidence type="ECO:0000313" key="3">
    <source>
        <dbReference type="EMBL" id="PIS22697.1"/>
    </source>
</evidence>
<comment type="similarity">
    <text evidence="1">Belongs to the serpin family.</text>
</comment>
<dbReference type="PANTHER" id="PTHR11461:SF211">
    <property type="entry name" value="GH10112P-RELATED"/>
    <property type="match status" value="1"/>
</dbReference>
<dbReference type="SMART" id="SM00093">
    <property type="entry name" value="SERPIN"/>
    <property type="match status" value="1"/>
</dbReference>
<reference evidence="4" key="1">
    <citation type="submission" date="2017-09" db="EMBL/GenBank/DDBJ databases">
        <title>Depth-based differentiation of microbial function through sediment-hosted aquifers and enrichment of novel symbionts in the deep terrestrial subsurface.</title>
        <authorList>
            <person name="Probst A.J."/>
            <person name="Ladd B."/>
            <person name="Jarett J.K."/>
            <person name="Geller-Mcgrath D.E."/>
            <person name="Sieber C.M.K."/>
            <person name="Emerson J.B."/>
            <person name="Anantharaman K."/>
            <person name="Thomas B.C."/>
            <person name="Malmstrom R."/>
            <person name="Stieglmeier M."/>
            <person name="Klingl A."/>
            <person name="Woyke T."/>
            <person name="Ryan C.M."/>
            <person name="Banfield J.F."/>
        </authorList>
    </citation>
    <scope>NUCLEOTIDE SEQUENCE [LARGE SCALE GENOMIC DNA]</scope>
</reference>
<dbReference type="AlphaFoldDB" id="A0A2H0XCN1"/>
<protein>
    <recommendedName>
        <fullName evidence="2">Serpin domain-containing protein</fullName>
    </recommendedName>
</protein>
<dbReference type="GO" id="GO:0005615">
    <property type="term" value="C:extracellular space"/>
    <property type="evidence" value="ECO:0007669"/>
    <property type="project" value="InterPro"/>
</dbReference>
<evidence type="ECO:0000259" key="2">
    <source>
        <dbReference type="SMART" id="SM00093"/>
    </source>
</evidence>
<dbReference type="CDD" id="cd19588">
    <property type="entry name" value="serpin_miropin-like"/>
    <property type="match status" value="1"/>
</dbReference>
<dbReference type="InterPro" id="IPR042178">
    <property type="entry name" value="Serpin_sf_1"/>
</dbReference>
<dbReference type="InterPro" id="IPR023795">
    <property type="entry name" value="Serpin_CS"/>
</dbReference>
<dbReference type="PROSITE" id="PS00284">
    <property type="entry name" value="SERPIN"/>
    <property type="match status" value="1"/>
</dbReference>
<proteinExistence type="inferred from homology"/>
<dbReference type="SUPFAM" id="SSF56574">
    <property type="entry name" value="Serpins"/>
    <property type="match status" value="1"/>
</dbReference>
<evidence type="ECO:0000313" key="4">
    <source>
        <dbReference type="Proteomes" id="UP000231252"/>
    </source>
</evidence>
<dbReference type="InterPro" id="IPR042185">
    <property type="entry name" value="Serpin_sf_2"/>
</dbReference>
<dbReference type="PANTHER" id="PTHR11461">
    <property type="entry name" value="SERINE PROTEASE INHIBITOR, SERPIN"/>
    <property type="match status" value="1"/>
</dbReference>
<feature type="domain" description="Serpin" evidence="2">
    <location>
        <begin position="120"/>
        <end position="479"/>
    </location>
</feature>
<dbReference type="GO" id="GO:0004867">
    <property type="term" value="F:serine-type endopeptidase inhibitor activity"/>
    <property type="evidence" value="ECO:0007669"/>
    <property type="project" value="InterPro"/>
</dbReference>
<dbReference type="InterPro" id="IPR036186">
    <property type="entry name" value="Serpin_sf"/>
</dbReference>
<dbReference type="InterPro" id="IPR023796">
    <property type="entry name" value="Serpin_dom"/>
</dbReference>
<dbReference type="Gene3D" id="2.30.39.10">
    <property type="entry name" value="Alpha-1-antitrypsin, domain 1"/>
    <property type="match status" value="1"/>
</dbReference>
<gene>
    <name evidence="3" type="ORF">COT50_00655</name>
</gene>
<dbReference type="Pfam" id="PF00079">
    <property type="entry name" value="Serpin"/>
    <property type="match status" value="1"/>
</dbReference>
<dbReference type="Gene3D" id="3.30.497.10">
    <property type="entry name" value="Antithrombin, subunit I, domain 2"/>
    <property type="match status" value="1"/>
</dbReference>
<organism evidence="3 4">
    <name type="scientific">candidate division WWE3 bacterium CG08_land_8_20_14_0_20_41_10</name>
    <dbReference type="NCBI Taxonomy" id="1975085"/>
    <lineage>
        <taxon>Bacteria</taxon>
        <taxon>Katanobacteria</taxon>
    </lineage>
</organism>